<dbReference type="GO" id="GO:0016405">
    <property type="term" value="F:CoA-ligase activity"/>
    <property type="evidence" value="ECO:0007669"/>
    <property type="project" value="TreeGrafter"/>
</dbReference>
<dbReference type="InterPro" id="IPR025110">
    <property type="entry name" value="AMP-bd_C"/>
</dbReference>
<dbReference type="PROSITE" id="PS00455">
    <property type="entry name" value="AMP_BINDING"/>
    <property type="match status" value="1"/>
</dbReference>
<dbReference type="Gene3D" id="3.30.300.30">
    <property type="match status" value="1"/>
</dbReference>
<dbReference type="OrthoDB" id="9803968at2"/>
<dbReference type="Pfam" id="PF13193">
    <property type="entry name" value="AMP-binding_C"/>
    <property type="match status" value="1"/>
</dbReference>
<evidence type="ECO:0000313" key="4">
    <source>
        <dbReference type="Proteomes" id="UP000243451"/>
    </source>
</evidence>
<evidence type="ECO:0000259" key="1">
    <source>
        <dbReference type="Pfam" id="PF00501"/>
    </source>
</evidence>
<accession>A0A2P4EWY8</accession>
<gene>
    <name evidence="3" type="ORF">C1949_06015</name>
</gene>
<dbReference type="PANTHER" id="PTHR24096:SF267">
    <property type="entry name" value="MALONATE--COA LIGASE ACSF3, MITOCHONDRIAL"/>
    <property type="match status" value="1"/>
</dbReference>
<dbReference type="EMBL" id="PPSK01000004">
    <property type="protein sequence ID" value="POB04527.1"/>
    <property type="molecule type" value="Genomic_DNA"/>
</dbReference>
<feature type="domain" description="AMP-binding enzyme C-terminal" evidence="2">
    <location>
        <begin position="427"/>
        <end position="501"/>
    </location>
</feature>
<evidence type="ECO:0000259" key="2">
    <source>
        <dbReference type="Pfam" id="PF13193"/>
    </source>
</evidence>
<keyword evidence="3" id="KW-0436">Ligase</keyword>
<sequence length="519" mass="56756">MSTVTLESPYTTLPALIAIHGKERAEHPALIEGEQRMTYRQLDAEANRVAAALQRDGLLAGDAIAICGSNSINYAVLFVGALRAGVTVAPLAPSSTPESLLGMLADSAAKLYFADASVQSAMAGVRDRLSMPLISMDNTGVERHYNDWLAEDGAKPAPVDIAPEMTFNVIYSSGTTGEPKGIVQSHGMRWSHIQRGLPFGYGPDCRTLISTPLYSNTTLVSFLPSIGLGGTVVLMAKFDAERYLKLAEQHRITHTMLVPVQYQRIMARPDFDSYDLNSYIMKFSTSAPFHAELKADILKRWPGGLIEFYGMTEGGGSCMLAAHTYPDKLATVGMPLDGHDMRVIDEDGVELPHGEIGEVVGHSPAMMAGYLNKPEKTAEAEWYDSTGKRFIRTGDVGRFDEEGFLTLMDRRKDMIISGGFNIYPSDLEAELRQHPDLQDVTVVGVASTSWGETPVAYIVPSSGRTVDTAQVQAWFNDRVGKTQRLTRVIIADELPRSAIGKVLKRELRDQFLAEHGVLD</sequence>
<comment type="caution">
    <text evidence="3">The sequence shown here is derived from an EMBL/GenBank/DDBJ whole genome shotgun (WGS) entry which is preliminary data.</text>
</comment>
<dbReference type="RefSeq" id="WP_104737574.1">
    <property type="nucleotide sequence ID" value="NZ_BMHR01000003.1"/>
</dbReference>
<protein>
    <submittedName>
        <fullName evidence="3">4-coumarate--CoA ligase</fullName>
    </submittedName>
</protein>
<evidence type="ECO:0000313" key="3">
    <source>
        <dbReference type="EMBL" id="POB04527.1"/>
    </source>
</evidence>
<dbReference type="InterPro" id="IPR045851">
    <property type="entry name" value="AMP-bd_C_sf"/>
</dbReference>
<dbReference type="SUPFAM" id="SSF56801">
    <property type="entry name" value="Acetyl-CoA synthetase-like"/>
    <property type="match status" value="1"/>
</dbReference>
<dbReference type="InterPro" id="IPR042099">
    <property type="entry name" value="ANL_N_sf"/>
</dbReference>
<dbReference type="InterPro" id="IPR000873">
    <property type="entry name" value="AMP-dep_synth/lig_dom"/>
</dbReference>
<dbReference type="PANTHER" id="PTHR24096">
    <property type="entry name" value="LONG-CHAIN-FATTY-ACID--COA LIGASE"/>
    <property type="match status" value="1"/>
</dbReference>
<reference evidence="3 4" key="1">
    <citation type="submission" date="2018-01" db="EMBL/GenBank/DDBJ databases">
        <title>Draft genome of the type strain Pseudomonas oceani DSM 100277 isolated from the deep water in Okinawa trough, northwestern Pacific Ocean.</title>
        <authorList>
            <person name="Gomila M."/>
            <person name="Mulet M."/>
            <person name="Garcia-Valdes E."/>
            <person name="Lalucat J."/>
        </authorList>
    </citation>
    <scope>NUCLEOTIDE SEQUENCE [LARGE SCALE GENOMIC DNA]</scope>
    <source>
        <strain evidence="3 4">DSM 100277</strain>
    </source>
</reference>
<organism evidence="3 4">
    <name type="scientific">Halopseudomonas oceani</name>
    <dbReference type="NCBI Taxonomy" id="1708783"/>
    <lineage>
        <taxon>Bacteria</taxon>
        <taxon>Pseudomonadati</taxon>
        <taxon>Pseudomonadota</taxon>
        <taxon>Gammaproteobacteria</taxon>
        <taxon>Pseudomonadales</taxon>
        <taxon>Pseudomonadaceae</taxon>
        <taxon>Halopseudomonas</taxon>
    </lineage>
</organism>
<name>A0A2P4EWY8_9GAMM</name>
<dbReference type="Proteomes" id="UP000243451">
    <property type="component" value="Unassembled WGS sequence"/>
</dbReference>
<dbReference type="InterPro" id="IPR020845">
    <property type="entry name" value="AMP-binding_CS"/>
</dbReference>
<dbReference type="AlphaFoldDB" id="A0A2P4EWY8"/>
<feature type="domain" description="AMP-dependent synthetase/ligase" evidence="1">
    <location>
        <begin position="22"/>
        <end position="371"/>
    </location>
</feature>
<proteinExistence type="predicted"/>
<keyword evidence="4" id="KW-1185">Reference proteome</keyword>
<dbReference type="Pfam" id="PF00501">
    <property type="entry name" value="AMP-binding"/>
    <property type="match status" value="1"/>
</dbReference>
<dbReference type="Gene3D" id="3.40.50.12780">
    <property type="entry name" value="N-terminal domain of ligase-like"/>
    <property type="match status" value="1"/>
</dbReference>